<dbReference type="Pfam" id="PF22752">
    <property type="entry name" value="DUF488-N3i"/>
    <property type="match status" value="1"/>
</dbReference>
<name>A0ABT8D4L4_9RHOB</name>
<keyword evidence="2" id="KW-1185">Reference proteome</keyword>
<protein>
    <submittedName>
        <fullName evidence="1">DUF488 family protein</fullName>
    </submittedName>
</protein>
<gene>
    <name evidence="1" type="ORF">QWZ10_05605</name>
</gene>
<dbReference type="PANTHER" id="PTHR36849:SF1">
    <property type="entry name" value="CYTOPLASMIC PROTEIN"/>
    <property type="match status" value="1"/>
</dbReference>
<comment type="caution">
    <text evidence="1">The sequence shown here is derived from an EMBL/GenBank/DDBJ whole genome shotgun (WGS) entry which is preliminary data.</text>
</comment>
<dbReference type="RefSeq" id="WP_377686930.1">
    <property type="nucleotide sequence ID" value="NZ_JBHMDZ010000039.1"/>
</dbReference>
<accession>A0ABT8D4L4</accession>
<dbReference type="EMBL" id="JAUFRC010000001">
    <property type="protein sequence ID" value="MDN3711419.1"/>
    <property type="molecule type" value="Genomic_DNA"/>
</dbReference>
<sequence>MTIFPITVARVYHLPPPRSEDGAYLLVDRLWPRGVAKVDLPISAWMRDLAPSTELRKWYDHDAALWPEFTRRYLAELAENQAAVEAALDWCRKGPVTLLTASRDVDHSEAEVLRTELTRLRQREGENPD</sequence>
<proteinExistence type="predicted"/>
<evidence type="ECO:0000313" key="1">
    <source>
        <dbReference type="EMBL" id="MDN3711419.1"/>
    </source>
</evidence>
<organism evidence="1 2">
    <name type="scientific">Paracoccus cavernae</name>
    <dbReference type="NCBI Taxonomy" id="1571207"/>
    <lineage>
        <taxon>Bacteria</taxon>
        <taxon>Pseudomonadati</taxon>
        <taxon>Pseudomonadota</taxon>
        <taxon>Alphaproteobacteria</taxon>
        <taxon>Rhodobacterales</taxon>
        <taxon>Paracoccaceae</taxon>
        <taxon>Paracoccus</taxon>
    </lineage>
</organism>
<dbReference type="PANTHER" id="PTHR36849">
    <property type="entry name" value="CYTOPLASMIC PROTEIN-RELATED"/>
    <property type="match status" value="1"/>
</dbReference>
<reference evidence="2" key="1">
    <citation type="journal article" date="2019" name="Int. J. Syst. Evol. Microbiol.">
        <title>The Global Catalogue of Microorganisms (GCM) 10K type strain sequencing project: providing services to taxonomists for standard genome sequencing and annotation.</title>
        <authorList>
            <consortium name="The Broad Institute Genomics Platform"/>
            <consortium name="The Broad Institute Genome Sequencing Center for Infectious Disease"/>
            <person name="Wu L."/>
            <person name="Ma J."/>
        </authorList>
    </citation>
    <scope>NUCLEOTIDE SEQUENCE [LARGE SCALE GENOMIC DNA]</scope>
    <source>
        <strain evidence="2">CECT 8482</strain>
    </source>
</reference>
<dbReference type="InterPro" id="IPR052552">
    <property type="entry name" value="YeaO-like"/>
</dbReference>
<evidence type="ECO:0000313" key="2">
    <source>
        <dbReference type="Proteomes" id="UP001243846"/>
    </source>
</evidence>
<dbReference type="Proteomes" id="UP001243846">
    <property type="component" value="Unassembled WGS sequence"/>
</dbReference>